<feature type="transmembrane region" description="Helical" evidence="8">
    <location>
        <begin position="360"/>
        <end position="385"/>
    </location>
</feature>
<dbReference type="Proteomes" id="UP000613740">
    <property type="component" value="Unassembled WGS sequence"/>
</dbReference>
<feature type="compositionally biased region" description="Basic residues" evidence="7">
    <location>
        <begin position="2419"/>
        <end position="2428"/>
    </location>
</feature>
<feature type="compositionally biased region" description="Low complexity" evidence="7">
    <location>
        <begin position="3207"/>
        <end position="3229"/>
    </location>
</feature>
<feature type="region of interest" description="Disordered" evidence="7">
    <location>
        <begin position="1094"/>
        <end position="1113"/>
    </location>
</feature>
<evidence type="ECO:0000259" key="9">
    <source>
        <dbReference type="PROSITE" id="PS50112"/>
    </source>
</evidence>
<protein>
    <recommendedName>
        <fullName evidence="9">PAS domain-containing protein</fullName>
    </recommendedName>
</protein>
<feature type="compositionally biased region" description="Acidic residues" evidence="7">
    <location>
        <begin position="2133"/>
        <end position="2142"/>
    </location>
</feature>
<dbReference type="GO" id="GO:0005524">
    <property type="term" value="F:ATP binding"/>
    <property type="evidence" value="ECO:0007669"/>
    <property type="project" value="UniProtKB-KW"/>
</dbReference>
<organism evidence="10 11">
    <name type="scientific">Chlamydomonas schloesseri</name>
    <dbReference type="NCBI Taxonomy" id="2026947"/>
    <lineage>
        <taxon>Eukaryota</taxon>
        <taxon>Viridiplantae</taxon>
        <taxon>Chlorophyta</taxon>
        <taxon>core chlorophytes</taxon>
        <taxon>Chlorophyceae</taxon>
        <taxon>CS clade</taxon>
        <taxon>Chlamydomonadales</taxon>
        <taxon>Chlamydomonadaceae</taxon>
        <taxon>Chlamydomonas</taxon>
    </lineage>
</organism>
<feature type="region of interest" description="Disordered" evidence="7">
    <location>
        <begin position="1670"/>
        <end position="1697"/>
    </location>
</feature>
<feature type="compositionally biased region" description="Basic residues" evidence="7">
    <location>
        <begin position="2057"/>
        <end position="2067"/>
    </location>
</feature>
<feature type="compositionally biased region" description="Gly residues" evidence="7">
    <location>
        <begin position="3019"/>
        <end position="3037"/>
    </location>
</feature>
<feature type="region of interest" description="Disordered" evidence="7">
    <location>
        <begin position="3000"/>
        <end position="3048"/>
    </location>
</feature>
<keyword evidence="4" id="KW-0547">Nucleotide-binding</keyword>
<feature type="transmembrane region" description="Helical" evidence="8">
    <location>
        <begin position="3324"/>
        <end position="3348"/>
    </location>
</feature>
<name>A0A835WKN2_9CHLO</name>
<feature type="transmembrane region" description="Helical" evidence="8">
    <location>
        <begin position="86"/>
        <end position="104"/>
    </location>
</feature>
<evidence type="ECO:0000256" key="7">
    <source>
        <dbReference type="SAM" id="MobiDB-lite"/>
    </source>
</evidence>
<feature type="transmembrane region" description="Helical" evidence="8">
    <location>
        <begin position="330"/>
        <end position="348"/>
    </location>
</feature>
<dbReference type="PROSITE" id="PS50112">
    <property type="entry name" value="PAS"/>
    <property type="match status" value="2"/>
</dbReference>
<feature type="compositionally biased region" description="Acidic residues" evidence="7">
    <location>
        <begin position="3003"/>
        <end position="3015"/>
    </location>
</feature>
<feature type="transmembrane region" description="Helical" evidence="8">
    <location>
        <begin position="226"/>
        <end position="254"/>
    </location>
</feature>
<dbReference type="GO" id="GO:0009881">
    <property type="term" value="F:photoreceptor activity"/>
    <property type="evidence" value="ECO:0007669"/>
    <property type="project" value="UniProtKB-KW"/>
</dbReference>
<dbReference type="Gene3D" id="3.30.450.20">
    <property type="entry name" value="PAS domain"/>
    <property type="match status" value="1"/>
</dbReference>
<feature type="transmembrane region" description="Helical" evidence="8">
    <location>
        <begin position="3540"/>
        <end position="3561"/>
    </location>
</feature>
<feature type="compositionally biased region" description="Low complexity" evidence="7">
    <location>
        <begin position="1228"/>
        <end position="1258"/>
    </location>
</feature>
<feature type="region of interest" description="Disordered" evidence="7">
    <location>
        <begin position="2171"/>
        <end position="2312"/>
    </location>
</feature>
<dbReference type="Pfam" id="PF25474">
    <property type="entry name" value="TPR_TmcB"/>
    <property type="match status" value="1"/>
</dbReference>
<sequence length="3642" mass="376086">MNRAYSRGSLLSNEQYSDAGSSTAGSTASRRGAALPLKDALDGDDREDDDVATTSQAVELAVFGVLYTLSKEKVDGSRIVATLKMVLDFLQQLVVLLSPGYGWYPWVEEWTSKMTWLWEGLSYLDFQSKLSTMNYGVYMAFMYAIGALLAISLCLCAYVGYCFKRHKFTQVWPVWALRVVVSVFFQTFYVSAMGIFLNVINCHWLAPAGSEHRRGYMDLYPDTYCLGFPAIVNLILAIILVIVFSTVVFVTTAADFELSPLAEGLLAAAHPHVELINLGAKTVFLLASAILVVDIPKLQALIFAAAMGVQFYTTVRWVPALTGWVNHLRAGFNLALTWVSIMMVVLKFNPASSDKPLSHAAYDITFIALVGIPGFCIGGLAVCWLRLTLFTRKALAAYRKAASDAKPKDTYAFLDIYEVEMASRVCRTPGRESGTQDEASVKLAERILKAGITLFPISAFAHILYSNLLIEVQTLYQAGQSQLMAAKKQSPGYVEKFAIFVREQQHMQRAHTSTTGESAVDLVSYVEFQRNYRLLARATQRALTTQQAFWRLLLHSQVHFRHLTRAFNNIEEAQDNATKTYRMVLDRYPNSVKLLRSYARFQEEVMNNPWRASQIYEKADKLEEQQSAAHDNVLFNSDHKAMLTQVDDKTSAVVVINASGIIQMTNKTLQKMYGYRGSELEGQNVSILMPAPFSTRHNGYIAAYLATGQAKILDSVRQVIGLHRRRYMFPVRLAVTRLSGQGQDSTFMGILAPVEAVAHSIGVWCLTTGLTLTVDQRFQDMFGIPPGEVIGRTFKSLLVEQDDLQTQLNAALALSEEELAASPITLRGVHVMHKYAGPVQVDVSIQRGGTADEPLHMLQLQPQSMTAPPLIVFNRSGSVVFASSSMSELLGYTPRSLALLNAEALMPTHYQMLHHGGLRDLMQRKSAHSCRSGQTVFMAASNKALVPVRLSINHKAEGEDNLLTVVEVTKSSIEAGLEERRLKLEVSPSGEILSVSPCSPALFGLVPDQLLGNYLFKLFPDLVAAAEGGAGGGSDEDLEEVLEALRLMSMERLAPVYIRTKMGSSHLDGLGSVAGFPPSGWGGADRAASLRMEARAGDQPSTAGAGAAGSGHPAAYGTGETAAAAAAAGTFRFSGRTPAAAVAGLSRHGTAPGEAAAAAATHSGGDGGGESAADTGNWRVSVTATLTTNEEVSGVQDETSVMLATSNAIGTTSIAPASGVDGASGGEAAAPQAPRSPAPGAAEIAQAPGPSGLGSSAGVEPISDGDAEPLPPAFGSQPSPQSAPQVRGMSNDSGVTVVPVEIHAAGAAAEGAMGTGRAASRAGSALARPGPLAARERERLLRYDSGSAAAADVAQERSSAPAASAKGGVTALRTMASPSLAASSSIGGGVGSGAVPMASPAAAAGAGGGDDGDELRTPMLAGFHSVRHVRQRFGPGAAHSMASSRPPPILLTRTGSITADFRDFEAANQSGPGSPLPRGAFSSAAGGSSMPGVTTPAPAALGSLRAFGSGTPSTFNAIAAAALARSRLAAKAGRLQRQGGMHFGLPPRPVILEIDGTSGDANLVVSIWHPDKVASVLEVSREGDIRQAVLDELHPPGPTFGLSATSLMQFNIRDVLCIPPHVSVMDFLFNPEKASVNAARQAAGAPAGAGATAGGMVSTGQLMLGGSGADVAKRHGARPGGGTVGVLKTGRDIRKNRNPGPLLHITCRHADGRPLLLAIQALPKKTSASSLFIRAHLLTKVNTAEVTQAAAFSAVLGALCGPGTLTRMPAQAQAPTPAAAPVASGGVGTAISPAAHAAAVPATAAAAPVAGKDAAAAVGQPLLSEGSMPRAAEITAVLGSGGRGSITAAAAAMSHGEPSGAAGTGAGGMRSAESGGTAESPRAAATVRRPKASLGQHIPRPSRRSLDMELAENRRAVAAGETATPAAGATVSRVRDSIDQGATSLMEWHRLPLPPARDGADSTGGGAAELAAAGTDASGARAAAQLPSGAWDAAYNNGLFAPAITPAATTAMARAVSRRGSVTNPYSVAAADGAPALPQAGTLPTAAGASDPPVARASHRSSSRRRASALGGGAARTASSTGLLRTSSSAQRRAAQVQAQSQQQQQQQHPLADIASDGEEDVPSGLSSPQTIESDDLSGDADDPLYLERMEALATLGPAADEDAAAAGGVCVRLGPDGMPESDSPRGRSYTGMGLPSQPPRFAGVGGGGGGGRHWRGSVASGGGGSLTHGGGTGDDMVHERGSSIYHPGGRGGARHSVMSSASRGAGGHSPMGTDVGHHQHTGDGMRRAGGDGAGARRGQAGGGGGSPGQAGLADAIQQMLAPAAPPAPLSMLPPSGGMNGLQDGGLSGGGFTSASIMVAGVGADGGRKGRGSGGMGPGGSGTNTHIRMGSPPDDRALVERSGGSQAFRRDFTSTWIAHQHHHHHHQHQQQMQTPYPQPQQPYGGMGVPRGLGHVANGYSGVSSPAAGGLGMGSFTAGNLRRPSIGNANLYRDMRMAAAAGAAGGGRPPIGYGDGGGGSSCSVAARQPSVGGHLLIAHGGNGGGGGGYAASEAAASAHGGGSFIHAHGGHNHGPPSGAVHGLVRGGTSNFVSGDALAATSAMAAATAAGLDPVQVQLQMQISGNVNGPGGGGGMDGSYPQAAMAAAGGGGGASGYSPYGGPYGGEPYNVGGGGGGGPVMGVVGVEMEVGSELESSYLGTANTQEQDPQRQTDFQRGRRLRRISKVLERPAARNAINTFWSHSKLMALLLITSHLACAISILVLLSQLSTCVLDMDQSGITLEFLHRAAINTRVLHLLHTNRTQPPLYDQPDMAAFEASLKSSTDDFESRHVSGFNHAGTNGALRYLWEDQMWEVSLLVDANSSTYSSAYMSLFDLGKQFVDAARDVQTNHRYYTGNLTQRLADVASFRFIHEEAVWHLTQGYVQMLDTLVLTCVDKANLINRVMLALLVVEACCICGAACVYLSWRLMQVTQYRCSLFTVFLAIPSATIKALASRQINAGDGGDGDTEDLSDDGEPANKGGGRSGGGGGAQSGGRGGRPMDRISFATPTRPGAGMSFIPASVPMQYIATGYLPAGAPGGYSKLSHAASGSMPMAAGTAAGGGGAGMGGGGGGGAASGALVPTGRRASFLGGVNGGLRSGAFSDAFRQGDSFVHGGFVGVTGASGPAAAAEQQQPQQLQQPPRARLGRVTLANDVVIMPGGGGGGSGRRPIGSSGSGSVPNTGGAAVAAGARGPRVARVTYVDAYGTGSSDGESSASAASGQQGAALKSAVSKTGATLAGWGRSLKSKAAEGGRALRSRASHFFRRKSKMAGTHKVLVTHSLQNWWLVLPIVLWAILITTCYAISYSLLSMIYEPTETLNVANFNVWRVSRLTYFAHELCALEDGRLIPQYKEWLADRRLVGEIEWEVLLYGSKRLNETISANISGIFHRIGESGGIARAGGRIQQLLFQTSQCLRANASSCFPVGHPYFAATHQGMSTVMRNMLRAADLLLADPPASVNTSNANIGFLFQVGLNDAHDGMVQLRDHYEDLLMGQINQVRAIHIGLLVASFVLIIVFVFYLVRPFVKYTKEEAKHVAKLLSELGTDVDVEKLVENALGATKPAAQSSPSQGGGAGAGAGGGAGAGVTGGVAKASMGSNRVAAY</sequence>
<evidence type="ECO:0000256" key="3">
    <source>
        <dbReference type="ARBA" id="ARBA00022679"/>
    </source>
</evidence>
<dbReference type="SUPFAM" id="SSF55785">
    <property type="entry name" value="PYP-like sensor domain (PAS domain)"/>
    <property type="match status" value="1"/>
</dbReference>
<feature type="compositionally biased region" description="Low complexity" evidence="7">
    <location>
        <begin position="1479"/>
        <end position="1488"/>
    </location>
</feature>
<feature type="region of interest" description="Disordered" evidence="7">
    <location>
        <begin position="1153"/>
        <end position="1176"/>
    </location>
</feature>
<feature type="compositionally biased region" description="Low complexity" evidence="7">
    <location>
        <begin position="1153"/>
        <end position="1163"/>
    </location>
</feature>
<dbReference type="OrthoDB" id="540958at2759"/>
<feature type="transmembrane region" description="Helical" evidence="8">
    <location>
        <begin position="175"/>
        <end position="206"/>
    </location>
</feature>
<evidence type="ECO:0000256" key="6">
    <source>
        <dbReference type="ARBA" id="ARBA00022840"/>
    </source>
</evidence>
<keyword evidence="11" id="KW-1185">Reference proteome</keyword>
<evidence type="ECO:0000256" key="8">
    <source>
        <dbReference type="SAM" id="Phobius"/>
    </source>
</evidence>
<evidence type="ECO:0000313" key="11">
    <source>
        <dbReference type="Proteomes" id="UP000613740"/>
    </source>
</evidence>
<feature type="compositionally biased region" description="Basic and acidic residues" evidence="7">
    <location>
        <begin position="2276"/>
        <end position="2290"/>
    </location>
</feature>
<feature type="region of interest" description="Disordered" evidence="7">
    <location>
        <begin position="2039"/>
        <end position="2142"/>
    </location>
</feature>
<feature type="domain" description="PAS" evidence="9">
    <location>
        <begin position="869"/>
        <end position="925"/>
    </location>
</feature>
<dbReference type="InterPro" id="IPR000014">
    <property type="entry name" value="PAS"/>
</dbReference>
<keyword evidence="1" id="KW-0157">Chromophore</keyword>
<dbReference type="SMART" id="SM00091">
    <property type="entry name" value="PAS"/>
    <property type="match status" value="3"/>
</dbReference>
<keyword evidence="2" id="KW-0716">Sensory transduction</keyword>
<feature type="region of interest" description="Disordered" evidence="7">
    <location>
        <begin position="1853"/>
        <end position="1904"/>
    </location>
</feature>
<dbReference type="InterPro" id="IPR052994">
    <property type="entry name" value="Tiny_macrocysts_regulators"/>
</dbReference>
<proteinExistence type="predicted"/>
<keyword evidence="8" id="KW-0812">Transmembrane</keyword>
<feature type="compositionally biased region" description="Gly residues" evidence="7">
    <location>
        <begin position="2291"/>
        <end position="2309"/>
    </location>
</feature>
<feature type="region of interest" description="Disordered" evidence="7">
    <location>
        <begin position="3196"/>
        <end position="3229"/>
    </location>
</feature>
<dbReference type="CDD" id="cd00130">
    <property type="entry name" value="PAS"/>
    <property type="match status" value="2"/>
</dbReference>
<feature type="compositionally biased region" description="Gly residues" evidence="7">
    <location>
        <begin position="2338"/>
        <end position="2347"/>
    </location>
</feature>
<dbReference type="Pfam" id="PF13426">
    <property type="entry name" value="PAS_9"/>
    <property type="match status" value="1"/>
</dbReference>
<feature type="domain" description="PAS" evidence="9">
    <location>
        <begin position="638"/>
        <end position="690"/>
    </location>
</feature>
<dbReference type="FunFam" id="3.30.450.20:FF:000060">
    <property type="entry name" value="Sensor protein FixL"/>
    <property type="match status" value="1"/>
</dbReference>
<accession>A0A835WKN2</accession>
<dbReference type="InterPro" id="IPR035965">
    <property type="entry name" value="PAS-like_dom_sf"/>
</dbReference>
<comment type="caution">
    <text evidence="10">The sequence shown here is derived from an EMBL/GenBank/DDBJ whole genome shotgun (WGS) entry which is preliminary data.</text>
</comment>
<keyword evidence="5" id="KW-0418">Kinase</keyword>
<feature type="region of interest" description="Disordered" evidence="7">
    <location>
        <begin position="2419"/>
        <end position="2438"/>
    </location>
</feature>
<dbReference type="PANTHER" id="PTHR31600">
    <property type="entry name" value="TINY MACROCYSTS PROTEIN B-RELATED"/>
    <property type="match status" value="1"/>
</dbReference>
<gene>
    <name evidence="10" type="ORF">HYH02_005590</name>
</gene>
<evidence type="ECO:0000256" key="5">
    <source>
        <dbReference type="ARBA" id="ARBA00022777"/>
    </source>
</evidence>
<feature type="region of interest" description="Disordered" evidence="7">
    <location>
        <begin position="1465"/>
        <end position="1491"/>
    </location>
</feature>
<dbReference type="PANTHER" id="PTHR31600:SF2">
    <property type="entry name" value="GAMETE ENRICHED GENE 10 PROTEIN-RELATED"/>
    <property type="match status" value="1"/>
</dbReference>
<feature type="compositionally biased region" description="Polar residues" evidence="7">
    <location>
        <begin position="1276"/>
        <end position="1292"/>
    </location>
</feature>
<keyword evidence="8" id="KW-1133">Transmembrane helix</keyword>
<dbReference type="GO" id="GO:0016301">
    <property type="term" value="F:kinase activity"/>
    <property type="evidence" value="ECO:0007669"/>
    <property type="project" value="UniProtKB-KW"/>
</dbReference>
<evidence type="ECO:0000256" key="4">
    <source>
        <dbReference type="ARBA" id="ARBA00022741"/>
    </source>
</evidence>
<evidence type="ECO:0000256" key="1">
    <source>
        <dbReference type="ARBA" id="ARBA00022543"/>
    </source>
</evidence>
<keyword evidence="1" id="KW-0675">Receptor</keyword>
<feature type="region of interest" description="Disordered" evidence="7">
    <location>
        <begin position="1212"/>
        <end position="1292"/>
    </location>
</feature>
<reference evidence="10" key="1">
    <citation type="journal article" date="2020" name="bioRxiv">
        <title>Comparative genomics of Chlamydomonas.</title>
        <authorList>
            <person name="Craig R.J."/>
            <person name="Hasan A.R."/>
            <person name="Ness R.W."/>
            <person name="Keightley P.D."/>
        </authorList>
    </citation>
    <scope>NUCLEOTIDE SEQUENCE</scope>
    <source>
        <strain evidence="10">CCAP 11/173</strain>
    </source>
</reference>
<keyword evidence="8" id="KW-0472">Membrane</keyword>
<keyword evidence="1" id="KW-0600">Photoreceptor protein</keyword>
<dbReference type="EMBL" id="JAEHOD010000014">
    <property type="protein sequence ID" value="KAG2449443.1"/>
    <property type="molecule type" value="Genomic_DNA"/>
</dbReference>
<feature type="transmembrane region" description="Helical" evidence="8">
    <location>
        <begin position="2945"/>
        <end position="2965"/>
    </location>
</feature>
<feature type="compositionally biased region" description="Gly residues" evidence="7">
    <location>
        <begin position="2372"/>
        <end position="2382"/>
    </location>
</feature>
<feature type="region of interest" description="Disordered" evidence="7">
    <location>
        <begin position="2325"/>
        <end position="2347"/>
    </location>
</feature>
<feature type="compositionally biased region" description="Low complexity" evidence="7">
    <location>
        <begin position="2075"/>
        <end position="2108"/>
    </location>
</feature>
<evidence type="ECO:0000313" key="10">
    <source>
        <dbReference type="EMBL" id="KAG2449443.1"/>
    </source>
</evidence>
<feature type="compositionally biased region" description="Gly residues" evidence="7">
    <location>
        <begin position="2220"/>
        <end position="2234"/>
    </location>
</feature>
<keyword evidence="6" id="KW-0067">ATP-binding</keyword>
<evidence type="ECO:0000256" key="2">
    <source>
        <dbReference type="ARBA" id="ARBA00022606"/>
    </source>
</evidence>
<feature type="region of interest" description="Disordered" evidence="7">
    <location>
        <begin position="2363"/>
        <end position="2403"/>
    </location>
</feature>
<feature type="transmembrane region" description="Helical" evidence="8">
    <location>
        <begin position="140"/>
        <end position="163"/>
    </location>
</feature>
<dbReference type="NCBIfam" id="TIGR00229">
    <property type="entry name" value="sensory_box"/>
    <property type="match status" value="1"/>
</dbReference>
<keyword evidence="3" id="KW-0808">Transferase</keyword>
<dbReference type="InterPro" id="IPR057352">
    <property type="entry name" value="TPR_TmcB/C"/>
</dbReference>